<evidence type="ECO:0000313" key="2">
    <source>
        <dbReference type="Proteomes" id="UP001064048"/>
    </source>
</evidence>
<dbReference type="EMBL" id="CM046117">
    <property type="protein sequence ID" value="KAI8436658.1"/>
    <property type="molecule type" value="Genomic_DNA"/>
</dbReference>
<protein>
    <submittedName>
        <fullName evidence="1">Uncharacterized protein</fullName>
    </submittedName>
</protein>
<sequence>MASDIDKQNFGDSARNGSEHEPQGKSSNHVFDGAGENIHYHSDSESVGSRSSKTRYINAAIYVEQVESSHSVTSLHTDSSCVDVTPHPHSSYRSNSTPFLTGRVSSDSSTSAKRKSCRLVDGDKCLGQEEEETPRYDRTYREDGPDTFRLSVASLSTTTTAKQERERNEAKKKEVFQQWLARKEQEKREKARREKMKLQPVPTTSPEEREESYRRWLERKRTQAERRRAEEVMRRFREAERAEQQRARNDGAKEEKLAEWIRKKEEDIKLMKTREERRAARAAIEAKRKRAEGERAYRDWLRTSKNKPYARLSVQDVHQPHPLADADVTSAAYCRSPHQYFCSSREPSQCL</sequence>
<evidence type="ECO:0000313" key="1">
    <source>
        <dbReference type="EMBL" id="KAI8436658.1"/>
    </source>
</evidence>
<comment type="caution">
    <text evidence="1">The sequence shown here is derived from an EMBL/GenBank/DDBJ whole genome shotgun (WGS) entry which is preliminary data.</text>
</comment>
<accession>A0ACC0KK16</accession>
<dbReference type="Proteomes" id="UP001064048">
    <property type="component" value="Chromosome 17"/>
</dbReference>
<reference evidence="1 2" key="1">
    <citation type="journal article" date="2022" name="Genome Biol. Evol.">
        <title>The Spruce Budworm Genome: Reconstructing the Evolutionary History of Antifreeze Proteins.</title>
        <authorList>
            <person name="Beliveau C."/>
            <person name="Gagne P."/>
            <person name="Picq S."/>
            <person name="Vernygora O."/>
            <person name="Keeling C.I."/>
            <person name="Pinkney K."/>
            <person name="Doucet D."/>
            <person name="Wen F."/>
            <person name="Johnston J.S."/>
            <person name="Maaroufi H."/>
            <person name="Boyle B."/>
            <person name="Laroche J."/>
            <person name="Dewar K."/>
            <person name="Juretic N."/>
            <person name="Blackburn G."/>
            <person name="Nisole A."/>
            <person name="Brunet B."/>
            <person name="Brandao M."/>
            <person name="Lumley L."/>
            <person name="Duan J."/>
            <person name="Quan G."/>
            <person name="Lucarotti C.J."/>
            <person name="Roe A.D."/>
            <person name="Sperling F.A.H."/>
            <person name="Levesque R.C."/>
            <person name="Cusson M."/>
        </authorList>
    </citation>
    <scope>NUCLEOTIDE SEQUENCE [LARGE SCALE GENOMIC DNA]</scope>
    <source>
        <strain evidence="1">Glfc:IPQL:Cfum</strain>
    </source>
</reference>
<name>A0ACC0KK16_CHOFU</name>
<keyword evidence="2" id="KW-1185">Reference proteome</keyword>
<gene>
    <name evidence="1" type="ORF">MSG28_010146</name>
</gene>
<organism evidence="1 2">
    <name type="scientific">Choristoneura fumiferana</name>
    <name type="common">Spruce budworm moth</name>
    <name type="synonym">Archips fumiferana</name>
    <dbReference type="NCBI Taxonomy" id="7141"/>
    <lineage>
        <taxon>Eukaryota</taxon>
        <taxon>Metazoa</taxon>
        <taxon>Ecdysozoa</taxon>
        <taxon>Arthropoda</taxon>
        <taxon>Hexapoda</taxon>
        <taxon>Insecta</taxon>
        <taxon>Pterygota</taxon>
        <taxon>Neoptera</taxon>
        <taxon>Endopterygota</taxon>
        <taxon>Lepidoptera</taxon>
        <taxon>Glossata</taxon>
        <taxon>Ditrysia</taxon>
        <taxon>Tortricoidea</taxon>
        <taxon>Tortricidae</taxon>
        <taxon>Tortricinae</taxon>
        <taxon>Choristoneura</taxon>
    </lineage>
</organism>
<proteinExistence type="predicted"/>